<dbReference type="PANTHER" id="PTHR30383:SF5">
    <property type="entry name" value="SGNH HYDROLASE-TYPE ESTERASE DOMAIN-CONTAINING PROTEIN"/>
    <property type="match status" value="1"/>
</dbReference>
<organism evidence="3 4">
    <name type="scientific">Kitasatospora terrestris</name>
    <dbReference type="NCBI Taxonomy" id="258051"/>
    <lineage>
        <taxon>Bacteria</taxon>
        <taxon>Bacillati</taxon>
        <taxon>Actinomycetota</taxon>
        <taxon>Actinomycetes</taxon>
        <taxon>Kitasatosporales</taxon>
        <taxon>Streptomycetaceae</taxon>
        <taxon>Kitasatospora</taxon>
    </lineage>
</organism>
<accession>A0ABP9ER59</accession>
<dbReference type="CDD" id="cd01833">
    <property type="entry name" value="XynB_like"/>
    <property type="match status" value="1"/>
</dbReference>
<protein>
    <recommendedName>
        <fullName evidence="2">SGNH hydrolase-type esterase domain-containing protein</fullName>
    </recommendedName>
</protein>
<dbReference type="Proteomes" id="UP001501752">
    <property type="component" value="Unassembled WGS sequence"/>
</dbReference>
<dbReference type="PROSITE" id="PS51318">
    <property type="entry name" value="TAT"/>
    <property type="match status" value="1"/>
</dbReference>
<dbReference type="InterPro" id="IPR013830">
    <property type="entry name" value="SGNH_hydro"/>
</dbReference>
<feature type="domain" description="SGNH hydrolase-type esterase" evidence="2">
    <location>
        <begin position="42"/>
        <end position="233"/>
    </location>
</feature>
<dbReference type="EMBL" id="BAABIS010000001">
    <property type="protein sequence ID" value="GAA4885420.1"/>
    <property type="molecule type" value="Genomic_DNA"/>
</dbReference>
<dbReference type="InterPro" id="IPR036514">
    <property type="entry name" value="SGNH_hydro_sf"/>
</dbReference>
<feature type="signal peptide" evidence="1">
    <location>
        <begin position="1"/>
        <end position="22"/>
    </location>
</feature>
<proteinExistence type="predicted"/>
<evidence type="ECO:0000256" key="1">
    <source>
        <dbReference type="SAM" id="SignalP"/>
    </source>
</evidence>
<comment type="caution">
    <text evidence="3">The sequence shown here is derived from an EMBL/GenBank/DDBJ whole genome shotgun (WGS) entry which is preliminary data.</text>
</comment>
<evidence type="ECO:0000259" key="2">
    <source>
        <dbReference type="Pfam" id="PF13472"/>
    </source>
</evidence>
<dbReference type="SUPFAM" id="SSF89372">
    <property type="entry name" value="Fucose-specific lectin"/>
    <property type="match status" value="1"/>
</dbReference>
<dbReference type="PANTHER" id="PTHR30383">
    <property type="entry name" value="THIOESTERASE 1/PROTEASE 1/LYSOPHOSPHOLIPASE L1"/>
    <property type="match status" value="1"/>
</dbReference>
<dbReference type="Pfam" id="PF13472">
    <property type="entry name" value="Lipase_GDSL_2"/>
    <property type="match status" value="1"/>
</dbReference>
<dbReference type="RefSeq" id="WP_345701667.1">
    <property type="nucleotide sequence ID" value="NZ_BAABIS010000001.1"/>
</dbReference>
<reference evidence="4" key="1">
    <citation type="journal article" date="2019" name="Int. J. Syst. Evol. Microbiol.">
        <title>The Global Catalogue of Microorganisms (GCM) 10K type strain sequencing project: providing services to taxonomists for standard genome sequencing and annotation.</title>
        <authorList>
            <consortium name="The Broad Institute Genomics Platform"/>
            <consortium name="The Broad Institute Genome Sequencing Center for Infectious Disease"/>
            <person name="Wu L."/>
            <person name="Ma J."/>
        </authorList>
    </citation>
    <scope>NUCLEOTIDE SEQUENCE [LARGE SCALE GENOMIC DNA]</scope>
    <source>
        <strain evidence="4">JCM 13006</strain>
    </source>
</reference>
<sequence length="552" mass="58020">MKSRVPVLAAAATLLAAAAVTAAPPTTAAAATPRPVVRVLPLGDSITYGVGSCTGAGYRLPLQGMAETGGRYHLDFVGSAQPAGHMVDPQNEGHPGKEIAEIGDGVRQGWITAARPDVVLLHIGINDLANNDRPTEAPDRAKALIDQIFAAQPGVTVIMQGLIPTSQGWGSSPANLSFLIADYNTQLLRFQATEQQQGKHFLFVEAPGLTPLGQSAPAELADALHPNDAGYRRLAQNFSTALDQAWGARWFTGTAGLPNPAAQPDTVHLVTVAPAPDRALRNTEGDYAAGSWSAWQGMDRGSITEVASAATRSTNHVFAVTTSGQLLEKDGNYATGQWSSWFQPDIGPLREGVVPAAIAASSYDDVVHLVAVGTDGHLYNSDGDWAAGHWNGWTDHGGSFTRVASAMTADRVNHIFAIESGSGLVKELDGDYCHGAWSNWQTAGKNGLAALDVAASGDGDTVHLSAIRTDGGWSTTDGDFDTRSWNDWTPMGDRNLERIASASANHVNHVFFTTTDHRLGERDGDFTTGSWSAWGAPTGAGDAIGISAAFTL</sequence>
<keyword evidence="4" id="KW-1185">Reference proteome</keyword>
<feature type="chain" id="PRO_5045157193" description="SGNH hydrolase-type esterase domain-containing protein" evidence="1">
    <location>
        <begin position="23"/>
        <end position="552"/>
    </location>
</feature>
<name>A0ABP9ER59_9ACTN</name>
<keyword evidence="1" id="KW-0732">Signal</keyword>
<gene>
    <name evidence="3" type="ORF">GCM10023235_78100</name>
</gene>
<dbReference type="SUPFAM" id="SSF52266">
    <property type="entry name" value="SGNH hydrolase"/>
    <property type="match status" value="1"/>
</dbReference>
<dbReference type="InterPro" id="IPR006311">
    <property type="entry name" value="TAT_signal"/>
</dbReference>
<dbReference type="InterPro" id="IPR051532">
    <property type="entry name" value="Ester_Hydrolysis_Enzymes"/>
</dbReference>
<evidence type="ECO:0000313" key="4">
    <source>
        <dbReference type="Proteomes" id="UP001501752"/>
    </source>
</evidence>
<evidence type="ECO:0000313" key="3">
    <source>
        <dbReference type="EMBL" id="GAA4885420.1"/>
    </source>
</evidence>
<dbReference type="Gene3D" id="3.40.50.1110">
    <property type="entry name" value="SGNH hydrolase"/>
    <property type="match status" value="1"/>
</dbReference>